<reference evidence="1" key="2">
    <citation type="submission" date="2015-07" db="EMBL/GenBank/DDBJ databases">
        <title>Plasmids, circular viruses and viroids from rat gut.</title>
        <authorList>
            <person name="Jorgensen T.J."/>
            <person name="Hansen M.A."/>
            <person name="Xu Z."/>
            <person name="Tabak M.A."/>
            <person name="Sorensen S.J."/>
            <person name="Hansen L.H."/>
        </authorList>
    </citation>
    <scope>NUCLEOTIDE SEQUENCE</scope>
    <source>
        <strain evidence="1">RGRH1827</strain>
    </source>
</reference>
<reference evidence="1" key="1">
    <citation type="submission" date="2015-06" db="EMBL/GenBank/DDBJ databases">
        <authorList>
            <person name="Joergensen T."/>
        </authorList>
    </citation>
    <scope>NUCLEOTIDE SEQUENCE</scope>
    <source>
        <strain evidence="1">RGRH1827</strain>
    </source>
</reference>
<protein>
    <submittedName>
        <fullName evidence="1">Uncharacterized protein</fullName>
    </submittedName>
</protein>
<organism evidence="1">
    <name type="scientific">uncultured prokaryote</name>
    <dbReference type="NCBI Taxonomy" id="198431"/>
    <lineage>
        <taxon>unclassified sequences</taxon>
        <taxon>environmental samples</taxon>
    </lineage>
</organism>
<dbReference type="EMBL" id="LN854325">
    <property type="protein sequence ID" value="CRY98073.1"/>
    <property type="molecule type" value="Genomic_DNA"/>
</dbReference>
<proteinExistence type="predicted"/>
<accession>A0A0H5Q818</accession>
<evidence type="ECO:0000313" key="1">
    <source>
        <dbReference type="EMBL" id="CRY98073.1"/>
    </source>
</evidence>
<name>A0A0H5Q818_9ZZZZ</name>
<sequence length="279" mass="32104">MTVSKTYIHRMTVMAGLLVLAMTAFAQRDSILFEEGHAIDTTATGELRLDIDNLNFFKDNEYESEIVKGYTLPGFWIKPSVSYQPLKNLKVEAGAYMMHYWGASKYPSLNYSDMPEWHGDQYQKGFHILPFFRVQIDPTKRLSLILGTLYGHNNHNLIAPLYNYEMGLSGDPETGFQIIWDAPRLKLDSWINWESFIYRNDKHQESFSFGTSLRLLANSSEAPVHVYFPLQSIFQHRGGEINTEAEERKIKTWMNAAGGIGTRFRRSRLCMTSPSIPRV</sequence>
<dbReference type="AlphaFoldDB" id="A0A0H5Q818"/>